<sequence>MTNPAATLITDFRTRADEIDRLLAPTGCATIALHNWIVIDDFGPLTFTLTPEGKKHRATCSGHGSAHKVNRFTREDAERLATACNAHAVFWADAAREEATTLRQHIAKLEAAKAA</sequence>
<name>A0A0P1EVR3_9RHOB</name>
<dbReference type="Proteomes" id="UP000051298">
    <property type="component" value="Unassembled WGS sequence"/>
</dbReference>
<evidence type="ECO:0000313" key="1">
    <source>
        <dbReference type="EMBL" id="CUH59068.1"/>
    </source>
</evidence>
<dbReference type="AlphaFoldDB" id="A0A0P1EVR3"/>
<organism evidence="1 2">
    <name type="scientific">Thalassobacter stenotrophicus</name>
    <dbReference type="NCBI Taxonomy" id="266809"/>
    <lineage>
        <taxon>Bacteria</taxon>
        <taxon>Pseudomonadati</taxon>
        <taxon>Pseudomonadota</taxon>
        <taxon>Alphaproteobacteria</taxon>
        <taxon>Rhodobacterales</taxon>
        <taxon>Roseobacteraceae</taxon>
        <taxon>Thalassobacter</taxon>
    </lineage>
</organism>
<dbReference type="RefSeq" id="WP_058122377.1">
    <property type="nucleotide sequence ID" value="NZ_CYRX01000008.1"/>
</dbReference>
<gene>
    <name evidence="1" type="ORF">THS5294_00349</name>
</gene>
<proteinExistence type="predicted"/>
<dbReference type="EMBL" id="CYRX01000008">
    <property type="protein sequence ID" value="CUH59068.1"/>
    <property type="molecule type" value="Genomic_DNA"/>
</dbReference>
<evidence type="ECO:0000313" key="2">
    <source>
        <dbReference type="Proteomes" id="UP000051298"/>
    </source>
</evidence>
<reference evidence="1 2" key="1">
    <citation type="submission" date="2015-09" db="EMBL/GenBank/DDBJ databases">
        <authorList>
            <consortium name="Swine Surveillance"/>
        </authorList>
    </citation>
    <scope>NUCLEOTIDE SEQUENCE [LARGE SCALE GENOMIC DNA]</scope>
    <source>
        <strain evidence="1 2">CECT 5294</strain>
    </source>
</reference>
<accession>A0A0P1EVR3</accession>
<protein>
    <submittedName>
        <fullName evidence="1">Uncharacterized protein</fullName>
    </submittedName>
</protein>